<gene>
    <name evidence="3" type="ORF">ERS852510_00872</name>
</gene>
<dbReference type="InterPro" id="IPR056920">
    <property type="entry name" value="PRTase-CE"/>
</dbReference>
<organism evidence="3 4">
    <name type="scientific">Bacteroides uniformis</name>
    <dbReference type="NCBI Taxonomy" id="820"/>
    <lineage>
        <taxon>Bacteria</taxon>
        <taxon>Pseudomonadati</taxon>
        <taxon>Bacteroidota</taxon>
        <taxon>Bacteroidia</taxon>
        <taxon>Bacteroidales</taxon>
        <taxon>Bacteroidaceae</taxon>
        <taxon>Bacteroides</taxon>
    </lineage>
</organism>
<dbReference type="RefSeq" id="WP_057252692.1">
    <property type="nucleotide sequence ID" value="NZ_CZAO01000003.1"/>
</dbReference>
<dbReference type="Pfam" id="PF24409">
    <property type="entry name" value="wHTH-PRTase_assc"/>
    <property type="match status" value="1"/>
</dbReference>
<dbReference type="EMBL" id="CZAO01000003">
    <property type="protein sequence ID" value="CUP11480.1"/>
    <property type="molecule type" value="Genomic_DNA"/>
</dbReference>
<evidence type="ECO:0000313" key="4">
    <source>
        <dbReference type="Proteomes" id="UP000095766"/>
    </source>
</evidence>
<dbReference type="AlphaFoldDB" id="A0A174KQG9"/>
<name>A0A174KQG9_BACUN</name>
<dbReference type="Pfam" id="PF24390">
    <property type="entry name" value="PRTase-CE"/>
    <property type="match status" value="1"/>
</dbReference>
<evidence type="ECO:0000259" key="1">
    <source>
        <dbReference type="Pfam" id="PF24390"/>
    </source>
</evidence>
<protein>
    <submittedName>
        <fullName evidence="3">Uncharacterized protein</fullName>
    </submittedName>
</protein>
<evidence type="ECO:0000259" key="2">
    <source>
        <dbReference type="Pfam" id="PF24409"/>
    </source>
</evidence>
<feature type="domain" description="PRTase associated wHTH" evidence="2">
    <location>
        <begin position="324"/>
        <end position="398"/>
    </location>
</feature>
<evidence type="ECO:0000313" key="3">
    <source>
        <dbReference type="EMBL" id="CUP11480.1"/>
    </source>
</evidence>
<proteinExistence type="predicted"/>
<reference evidence="3 4" key="1">
    <citation type="submission" date="2015-09" db="EMBL/GenBank/DDBJ databases">
        <authorList>
            <consortium name="Pathogen Informatics"/>
        </authorList>
    </citation>
    <scope>NUCLEOTIDE SEQUENCE [LARGE SCALE GENOMIC DNA]</scope>
    <source>
        <strain evidence="3 4">2789STDY5834898</strain>
    </source>
</reference>
<accession>A0A174KQG9</accession>
<dbReference type="InterPro" id="IPR057055">
    <property type="entry name" value="wHTH-PRTase_assoc"/>
</dbReference>
<sequence length="403" mass="46754">MLKINTRYLSILKHRFDEQISESDILAWLYNFEEEDWESALILLNNICYYSEKRCCAILEYGLSTILKECSDLPIFFLPIGGIGKSGGVMAYYIKKIMGKPKVQYSFVADINFKYNNIPCAVVLLDDFIGSGNSAITLYQRISVNIPQNCKCFCLCVAYMEKAENKLAENGITILGEKHLPAFTSRHSVFGYPPKMKRIRNFALKYGELLYKKKQYSPGMKLYIGPLGYANSQSLVCFEHTTPNNTLPILWESKKRADNQENWVPLFPRKLFDRIKNDSFERMKYQWASISQKLNYGTIHRLFNDYKKNTLHLLGLLHCLYYNRSLAYTCVLLEITAEELNQLKQNAIEKGLLTEIGLLSEEGKTIYERIKKEEFKVDSLVYYQINVQNDVYLPQEFLGLSRN</sequence>
<feature type="domain" description="PRTase-CE" evidence="1">
    <location>
        <begin position="26"/>
        <end position="269"/>
    </location>
</feature>
<dbReference type="Proteomes" id="UP000095766">
    <property type="component" value="Unassembled WGS sequence"/>
</dbReference>